<dbReference type="PANTHER" id="PTHR35526">
    <property type="entry name" value="ANTI-SIGMA-F FACTOR RSBW-RELATED"/>
    <property type="match status" value="1"/>
</dbReference>
<protein>
    <recommendedName>
        <fullName evidence="6">Anti-sigma regulatory factor</fullName>
    </recommendedName>
</protein>
<dbReference type="CDD" id="cd16936">
    <property type="entry name" value="HATPase_RsbW-like"/>
    <property type="match status" value="1"/>
</dbReference>
<dbReference type="GO" id="GO:0004674">
    <property type="term" value="F:protein serine/threonine kinase activity"/>
    <property type="evidence" value="ECO:0007669"/>
    <property type="project" value="UniProtKB-KW"/>
</dbReference>
<sequence length="315" mass="33694">MTTTTHTGSSAFVHPALFYRSQQQYLDCLVPFIEDALAAEYPVLAAVPEPNLSALRDALGDAAAATTLLDMARGGRNPGHILGGVLGAFAAKHAPRPVRMIGEPIWAGRSPDEYAACVQHEALINKAFAGQDVAIVCPYDTNTLSPSVIDDARATHPVLWELGCPPQDSPCFAPDAVWSRYNQPLPRDPAAASYTINQLADLSAARAFAAKYARWFGLDADGIADLQMIISELAANSLQYTAGPCAVALWRHDGHLVCEVRDSGYLDDPLAGRRPIGRDDTRGRGLFVVNAVADLVRAHITPDGTTVQAQLRLSG</sequence>
<dbReference type="Proteomes" id="UP000179734">
    <property type="component" value="Unassembled WGS sequence"/>
</dbReference>
<reference evidence="4 5" key="1">
    <citation type="submission" date="2016-10" db="EMBL/GenBank/DDBJ databases">
        <title>Genome sequence of Mycobacterium talmonii.</title>
        <authorList>
            <person name="Greninger A.L."/>
            <person name="Elliott B."/>
            <person name="Vasireddy S."/>
            <person name="Vasireddy R."/>
        </authorList>
    </citation>
    <scope>NUCLEOTIDE SEQUENCE [LARGE SCALE GENOMIC DNA]</scope>
    <source>
        <strain evidence="5">NE-TNMC-100812</strain>
    </source>
</reference>
<comment type="caution">
    <text evidence="4">The sequence shown here is derived from an EMBL/GenBank/DDBJ whole genome shotgun (WGS) entry which is preliminary data.</text>
</comment>
<dbReference type="Gene3D" id="3.30.565.10">
    <property type="entry name" value="Histidine kinase-like ATPase, C-terminal domain"/>
    <property type="match status" value="1"/>
</dbReference>
<keyword evidence="1" id="KW-0418">Kinase</keyword>
<organism evidence="4 5">
    <name type="scientific">Mycobacterium talmoniae</name>
    <dbReference type="NCBI Taxonomy" id="1858794"/>
    <lineage>
        <taxon>Bacteria</taxon>
        <taxon>Bacillati</taxon>
        <taxon>Actinomycetota</taxon>
        <taxon>Actinomycetes</taxon>
        <taxon>Mycobacteriales</taxon>
        <taxon>Mycobacteriaceae</taxon>
        <taxon>Mycobacterium</taxon>
    </lineage>
</organism>
<dbReference type="AlphaFoldDB" id="A0A1S1NM32"/>
<proteinExistence type="predicted"/>
<dbReference type="PANTHER" id="PTHR35526:SF3">
    <property type="entry name" value="ANTI-SIGMA-F FACTOR RSBW"/>
    <property type="match status" value="1"/>
</dbReference>
<name>A0A1S1NM32_9MYCO</name>
<feature type="domain" description="MEDS" evidence="3">
    <location>
        <begin position="14"/>
        <end position="157"/>
    </location>
</feature>
<accession>A0A1S1NM32</accession>
<evidence type="ECO:0008006" key="6">
    <source>
        <dbReference type="Google" id="ProtNLM"/>
    </source>
</evidence>
<dbReference type="InterPro" id="IPR003594">
    <property type="entry name" value="HATPase_dom"/>
</dbReference>
<feature type="domain" description="Histidine kinase/HSP90-like ATPase" evidence="2">
    <location>
        <begin position="198"/>
        <end position="310"/>
    </location>
</feature>
<evidence type="ECO:0000256" key="1">
    <source>
        <dbReference type="ARBA" id="ARBA00022527"/>
    </source>
</evidence>
<gene>
    <name evidence="4" type="ORF">BKN37_10865</name>
</gene>
<keyword evidence="1" id="KW-0723">Serine/threonine-protein kinase</keyword>
<evidence type="ECO:0000259" key="2">
    <source>
        <dbReference type="Pfam" id="PF13581"/>
    </source>
</evidence>
<dbReference type="InterPro" id="IPR025847">
    <property type="entry name" value="MEDS_domain"/>
</dbReference>
<dbReference type="Pfam" id="PF14417">
    <property type="entry name" value="MEDS"/>
    <property type="match status" value="1"/>
</dbReference>
<dbReference type="NCBIfam" id="NF041045">
    <property type="entry name" value="RsbA_anti_sig"/>
    <property type="match status" value="1"/>
</dbReference>
<dbReference type="RefSeq" id="WP_071025415.1">
    <property type="nucleotide sequence ID" value="NZ_MLQM01000045.1"/>
</dbReference>
<dbReference type="InterPro" id="IPR036890">
    <property type="entry name" value="HATPase_C_sf"/>
</dbReference>
<evidence type="ECO:0000259" key="3">
    <source>
        <dbReference type="Pfam" id="PF14417"/>
    </source>
</evidence>
<dbReference type="Pfam" id="PF13581">
    <property type="entry name" value="HATPase_c_2"/>
    <property type="match status" value="1"/>
</dbReference>
<evidence type="ECO:0000313" key="4">
    <source>
        <dbReference type="EMBL" id="OHV04274.1"/>
    </source>
</evidence>
<dbReference type="SUPFAM" id="SSF55874">
    <property type="entry name" value="ATPase domain of HSP90 chaperone/DNA topoisomerase II/histidine kinase"/>
    <property type="match status" value="1"/>
</dbReference>
<dbReference type="EMBL" id="MLQM01000045">
    <property type="protein sequence ID" value="OHV04274.1"/>
    <property type="molecule type" value="Genomic_DNA"/>
</dbReference>
<dbReference type="InterPro" id="IPR050267">
    <property type="entry name" value="Anti-sigma-factor_SerPK"/>
</dbReference>
<keyword evidence="5" id="KW-1185">Reference proteome</keyword>
<keyword evidence="1" id="KW-0808">Transferase</keyword>
<dbReference type="InterPro" id="IPR047718">
    <property type="entry name" value="RsbA-like_anti_sig"/>
</dbReference>
<evidence type="ECO:0000313" key="5">
    <source>
        <dbReference type="Proteomes" id="UP000179734"/>
    </source>
</evidence>